<keyword evidence="4" id="KW-1185">Reference proteome</keyword>
<protein>
    <recommendedName>
        <fullName evidence="2">AB hydrolase-1 domain-containing protein</fullName>
    </recommendedName>
</protein>
<feature type="region of interest" description="Disordered" evidence="1">
    <location>
        <begin position="1"/>
        <end position="131"/>
    </location>
</feature>
<feature type="compositionally biased region" description="Basic residues" evidence="1">
    <location>
        <begin position="70"/>
        <end position="92"/>
    </location>
</feature>
<sequence>MGRPRAASGKADRRSGQRLRRPPLCLRPGAGRSRRCGRTAARSSAHGWRSGRAAGSRVPRRGGDGGRGHGGARARRPWSRRRAARRGRRASARLRGQPHPAPAGRPSPRGQRPARRRGRPDARAERGARVRPPGVLALALPLLGCGMPDTPGPDEAKADGIERASYAVPGAATRVSYLRAGDPGDRRVILVHGTPGSADGWARFLARPPAGVELVAIDRPGFGATTPSNAVPSLAAQAAAIAPLLVEHDGRWPILVGHSLGAPVAAQVALDNPGRVGGLVLLAGSFDPALEHVYAVQRMGEWPGIRSALPRSLRNANVELMALKPQLEALAPRLARLRCRVAVVHGTEDRQVPYANVAFLRTRLAAARLTVRSLKGVNHFLPWNSQEIVEETIASLLAEEPGRC</sequence>
<evidence type="ECO:0000259" key="2">
    <source>
        <dbReference type="Pfam" id="PF00561"/>
    </source>
</evidence>
<comment type="caution">
    <text evidence="3">The sequence shown here is derived from an EMBL/GenBank/DDBJ whole genome shotgun (WGS) entry which is preliminary data.</text>
</comment>
<name>A0A2A4I1H6_9SPHN</name>
<evidence type="ECO:0000313" key="4">
    <source>
        <dbReference type="Proteomes" id="UP000218784"/>
    </source>
</evidence>
<reference evidence="3 4" key="1">
    <citation type="submission" date="2017-09" db="EMBL/GenBank/DDBJ databases">
        <title>Sphingomonas ginsenosidimutans KACC 14949, whole genome shotgun sequence.</title>
        <authorList>
            <person name="Feng G."/>
            <person name="Zhu H."/>
        </authorList>
    </citation>
    <scope>NUCLEOTIDE SEQUENCE [LARGE SCALE GENOMIC DNA]</scope>
    <source>
        <strain evidence="3 4">KACC 14949</strain>
    </source>
</reference>
<dbReference type="Proteomes" id="UP000218784">
    <property type="component" value="Unassembled WGS sequence"/>
</dbReference>
<dbReference type="InterPro" id="IPR029058">
    <property type="entry name" value="AB_hydrolase_fold"/>
</dbReference>
<evidence type="ECO:0000256" key="1">
    <source>
        <dbReference type="SAM" id="MobiDB-lite"/>
    </source>
</evidence>
<accession>A0A2A4I1H6</accession>
<feature type="domain" description="AB hydrolase-1" evidence="2">
    <location>
        <begin position="188"/>
        <end position="300"/>
    </location>
</feature>
<dbReference type="InterPro" id="IPR000073">
    <property type="entry name" value="AB_hydrolase_1"/>
</dbReference>
<dbReference type="PANTHER" id="PTHR43689:SF8">
    <property type="entry name" value="ALPHA_BETA-HYDROLASES SUPERFAMILY PROTEIN"/>
    <property type="match status" value="1"/>
</dbReference>
<dbReference type="SUPFAM" id="SSF53474">
    <property type="entry name" value="alpha/beta-Hydrolases"/>
    <property type="match status" value="1"/>
</dbReference>
<evidence type="ECO:0000313" key="3">
    <source>
        <dbReference type="EMBL" id="PCG09785.1"/>
    </source>
</evidence>
<dbReference type="Pfam" id="PF00561">
    <property type="entry name" value="Abhydrolase_1"/>
    <property type="match status" value="1"/>
</dbReference>
<proteinExistence type="predicted"/>
<gene>
    <name evidence="3" type="ORF">COA17_08055</name>
</gene>
<dbReference type="EMBL" id="NWVD01000002">
    <property type="protein sequence ID" value="PCG09785.1"/>
    <property type="molecule type" value="Genomic_DNA"/>
</dbReference>
<organism evidence="3 4">
    <name type="scientific">Sphingomonas ginsenosidimutans</name>
    <dbReference type="NCBI Taxonomy" id="862134"/>
    <lineage>
        <taxon>Bacteria</taxon>
        <taxon>Pseudomonadati</taxon>
        <taxon>Pseudomonadota</taxon>
        <taxon>Alphaproteobacteria</taxon>
        <taxon>Sphingomonadales</taxon>
        <taxon>Sphingomonadaceae</taxon>
        <taxon>Sphingomonas</taxon>
    </lineage>
</organism>
<dbReference type="AlphaFoldDB" id="A0A2A4I1H6"/>
<feature type="compositionally biased region" description="Low complexity" evidence="1">
    <location>
        <begin position="22"/>
        <end position="31"/>
    </location>
</feature>
<dbReference type="Gene3D" id="3.40.50.1820">
    <property type="entry name" value="alpha/beta hydrolase"/>
    <property type="match status" value="1"/>
</dbReference>
<dbReference type="PANTHER" id="PTHR43689">
    <property type="entry name" value="HYDROLASE"/>
    <property type="match status" value="1"/>
</dbReference>
<feature type="compositionally biased region" description="Basic and acidic residues" evidence="1">
    <location>
        <begin position="119"/>
        <end position="128"/>
    </location>
</feature>
<dbReference type="PRINTS" id="PR00111">
    <property type="entry name" value="ABHYDROLASE"/>
</dbReference>